<protein>
    <submittedName>
        <fullName evidence="4">Sulfatase-like hydrolase/transferase</fullName>
    </submittedName>
</protein>
<organism evidence="4 5">
    <name type="scientific">Caulobacter segnis</name>
    <dbReference type="NCBI Taxonomy" id="88688"/>
    <lineage>
        <taxon>Bacteria</taxon>
        <taxon>Pseudomonadati</taxon>
        <taxon>Pseudomonadota</taxon>
        <taxon>Alphaproteobacteria</taxon>
        <taxon>Caulobacterales</taxon>
        <taxon>Caulobacteraceae</taxon>
        <taxon>Caulobacter</taxon>
    </lineage>
</organism>
<proteinExistence type="inferred from homology"/>
<dbReference type="Gene3D" id="3.40.720.10">
    <property type="entry name" value="Alkaline Phosphatase, subunit A"/>
    <property type="match status" value="1"/>
</dbReference>
<evidence type="ECO:0000313" key="4">
    <source>
        <dbReference type="EMBL" id="USQ98064.1"/>
    </source>
</evidence>
<dbReference type="PANTHER" id="PTHR43751:SF1">
    <property type="entry name" value="SULFATASE ATSG-RELATED"/>
    <property type="match status" value="1"/>
</dbReference>
<dbReference type="InterPro" id="IPR024607">
    <property type="entry name" value="Sulfatase_CS"/>
</dbReference>
<dbReference type="Pfam" id="PF13646">
    <property type="entry name" value="HEAT_2"/>
    <property type="match status" value="1"/>
</dbReference>
<dbReference type="EMBL" id="CP096040">
    <property type="protein sequence ID" value="USQ98064.1"/>
    <property type="molecule type" value="Genomic_DNA"/>
</dbReference>
<sequence>MVQNGVGASRQGEHTRRRLLRGGAALLAGTAVGGVARAAPARPNILWFVSEDNNPFIGAYGDRLAHTPTIDKLAREGVLFRHAYSNAPVCAPSRFGILTGVYPEACAPANHMRARAALPAMLKTYPELLRQAGYYVTNNDKTDYNCDVDPARIWDDSSKAAHWRGRPQGAPFMAVFNTMTTHESRLFDPTPGRVKPEEVTLPAYVPDTPGIRQDYASYYNLMERMDGELASRLAELEADGLADDTIVFYYSDNGGTLPRSKRYCYEEGLRCALVVRVPPKWRHLAPAAPGGEIDAPVSFIDLAPTLLALAGVPQPATMNGKPLMGRGSKTERRYVFGMRNRMDERYDFVRTVTDGRYRYIRNYMPHRPNGQNQAYEWLAKGYQDLDRLHLAGKLNPIQERFFQPRPYEEFYDLSVDRDEIDNRIADPAHAARIERMRRALDAHMLSINDNGFIPEGGEAEGYLASRAPGAYPLQAIMALAATAGRRDAKAVPFLQAKLSDANPVIRYWAATGLLILGADAAPAAGRLLEVMRDDPSKPVRIAAAEAAAHVGHGPEAVAVLVSLMAPGETAAVSLQAVNALTYVPDPKPALPAIRAAARSEQQYVRDASRYLEAVLDGVYDPGKPLFDLERMRRAMKGGG</sequence>
<evidence type="ECO:0000259" key="3">
    <source>
        <dbReference type="Pfam" id="PF00884"/>
    </source>
</evidence>
<dbReference type="InterPro" id="IPR052701">
    <property type="entry name" value="GAG_Ulvan_Degrading_Sulfatases"/>
</dbReference>
<reference evidence="4 5" key="1">
    <citation type="submission" date="2022-04" db="EMBL/GenBank/DDBJ databases">
        <title>Genome sequence of soybean root-associated Caulobacter segnis RL271.</title>
        <authorList>
            <person name="Longley R."/>
            <person name="Bonito G."/>
            <person name="Trigodet F."/>
            <person name="Crosson S."/>
            <person name="Fiebig A."/>
        </authorList>
    </citation>
    <scope>NUCLEOTIDE SEQUENCE [LARGE SCALE GENOMIC DNA]</scope>
    <source>
        <strain evidence="4 5">RL271</strain>
    </source>
</reference>
<dbReference type="InterPro" id="IPR017850">
    <property type="entry name" value="Alkaline_phosphatase_core_sf"/>
</dbReference>
<dbReference type="SUPFAM" id="SSF48371">
    <property type="entry name" value="ARM repeat"/>
    <property type="match status" value="1"/>
</dbReference>
<evidence type="ECO:0000256" key="2">
    <source>
        <dbReference type="ARBA" id="ARBA00022801"/>
    </source>
</evidence>
<evidence type="ECO:0000313" key="5">
    <source>
        <dbReference type="Proteomes" id="UP001057520"/>
    </source>
</evidence>
<dbReference type="InterPro" id="IPR000917">
    <property type="entry name" value="Sulfatase_N"/>
</dbReference>
<name>A0ABY5A0D7_9CAUL</name>
<evidence type="ECO:0000256" key="1">
    <source>
        <dbReference type="ARBA" id="ARBA00008779"/>
    </source>
</evidence>
<accession>A0ABY5A0D7</accession>
<dbReference type="PROSITE" id="PS51318">
    <property type="entry name" value="TAT"/>
    <property type="match status" value="1"/>
</dbReference>
<dbReference type="PANTHER" id="PTHR43751">
    <property type="entry name" value="SULFATASE"/>
    <property type="match status" value="1"/>
</dbReference>
<keyword evidence="2" id="KW-0378">Hydrolase</keyword>
<dbReference type="Proteomes" id="UP001057520">
    <property type="component" value="Chromosome"/>
</dbReference>
<comment type="similarity">
    <text evidence="1">Belongs to the sulfatase family.</text>
</comment>
<gene>
    <name evidence="4" type="ORF">MZV50_11205</name>
</gene>
<feature type="domain" description="Sulfatase N-terminal" evidence="3">
    <location>
        <begin position="43"/>
        <end position="312"/>
    </location>
</feature>
<dbReference type="SUPFAM" id="SSF53649">
    <property type="entry name" value="Alkaline phosphatase-like"/>
    <property type="match status" value="1"/>
</dbReference>
<dbReference type="PROSITE" id="PS00523">
    <property type="entry name" value="SULFATASE_1"/>
    <property type="match status" value="1"/>
</dbReference>
<dbReference type="InterPro" id="IPR006311">
    <property type="entry name" value="TAT_signal"/>
</dbReference>
<dbReference type="Gene3D" id="1.25.10.10">
    <property type="entry name" value="Leucine-rich Repeat Variant"/>
    <property type="match status" value="1"/>
</dbReference>
<dbReference type="Pfam" id="PF00884">
    <property type="entry name" value="Sulfatase"/>
    <property type="match status" value="1"/>
</dbReference>
<dbReference type="CDD" id="cd16027">
    <property type="entry name" value="SGSH"/>
    <property type="match status" value="1"/>
</dbReference>
<keyword evidence="5" id="KW-1185">Reference proteome</keyword>
<dbReference type="InterPro" id="IPR016024">
    <property type="entry name" value="ARM-type_fold"/>
</dbReference>
<dbReference type="InterPro" id="IPR011989">
    <property type="entry name" value="ARM-like"/>
</dbReference>